<feature type="non-terminal residue" evidence="6">
    <location>
        <position position="168"/>
    </location>
</feature>
<dbReference type="InterPro" id="IPR004607">
    <property type="entry name" value="GART"/>
</dbReference>
<evidence type="ECO:0000256" key="3">
    <source>
        <dbReference type="ARBA" id="ARBA00022755"/>
    </source>
</evidence>
<dbReference type="Gene3D" id="3.40.50.170">
    <property type="entry name" value="Formyl transferase, N-terminal domain"/>
    <property type="match status" value="1"/>
</dbReference>
<proteinExistence type="inferred from homology"/>
<keyword evidence="3" id="KW-0658">Purine biosynthesis</keyword>
<dbReference type="SUPFAM" id="SSF53328">
    <property type="entry name" value="Formyltransferase"/>
    <property type="match status" value="1"/>
</dbReference>
<reference evidence="6 7" key="1">
    <citation type="submission" date="2021-07" db="EMBL/GenBank/DDBJ databases">
        <title>Paenibacillus radiodurans sp. nov., isolated from the southeastern edge of Tengger Desert.</title>
        <authorList>
            <person name="Zhang G."/>
        </authorList>
    </citation>
    <scope>NUCLEOTIDE SEQUENCE [LARGE SCALE GENOMIC DNA]</scope>
    <source>
        <strain evidence="6 7">CCM 7311</strain>
    </source>
</reference>
<dbReference type="HAMAP" id="MF_01930">
    <property type="entry name" value="PurN"/>
    <property type="match status" value="1"/>
</dbReference>
<evidence type="ECO:0000256" key="2">
    <source>
        <dbReference type="ARBA" id="ARBA00022679"/>
    </source>
</evidence>
<dbReference type="GO" id="GO:0004644">
    <property type="term" value="F:phosphoribosylglycinamide formyltransferase activity"/>
    <property type="evidence" value="ECO:0007669"/>
    <property type="project" value="UniProtKB-EC"/>
</dbReference>
<evidence type="ECO:0000313" key="7">
    <source>
        <dbReference type="Proteomes" id="UP001519887"/>
    </source>
</evidence>
<keyword evidence="7" id="KW-1185">Reference proteome</keyword>
<gene>
    <name evidence="6" type="primary">purN</name>
    <name evidence="6" type="ORF">K0U00_27650</name>
</gene>
<comment type="pathway">
    <text evidence="1">Purine metabolism; IMP biosynthesis via de novo pathway; N(2)-formyl-N(1)-(5-phospho-D-ribosyl)glycinamide from N(1)-(5-phospho-D-ribosyl)glycinamide (10-formyl THF route): step 1/1.</text>
</comment>
<dbReference type="Pfam" id="PF00551">
    <property type="entry name" value="Formyl_trans_N"/>
    <property type="match status" value="1"/>
</dbReference>
<dbReference type="PANTHER" id="PTHR43369:SF2">
    <property type="entry name" value="PHOSPHORIBOSYLGLYCINAMIDE FORMYLTRANSFERASE"/>
    <property type="match status" value="1"/>
</dbReference>
<sequence length="168" mass="18297">MAELRMAVFASGQGTNFQALADAAKQGRLEGASLELLVCDKPLAPVVERARRAGIDLLLFQPKEYSSREAYEQEILEELQRRGIELIVLAGYMRIITPVLVEPFYGRMINVHPALLPAFPGVNGVRQALDYGVKVTGVTVHYVDGGMDSGPIIAQRAVEVQDGDTEAT</sequence>
<comment type="caution">
    <text evidence="6">The sequence shown here is derived from an EMBL/GenBank/DDBJ whole genome shotgun (WGS) entry which is preliminary data.</text>
</comment>
<evidence type="ECO:0000259" key="5">
    <source>
        <dbReference type="Pfam" id="PF00551"/>
    </source>
</evidence>
<evidence type="ECO:0000256" key="4">
    <source>
        <dbReference type="NCBIfam" id="TIGR00639"/>
    </source>
</evidence>
<dbReference type="Proteomes" id="UP001519887">
    <property type="component" value="Unassembled WGS sequence"/>
</dbReference>
<dbReference type="CDD" id="cd08645">
    <property type="entry name" value="FMT_core_GART"/>
    <property type="match status" value="1"/>
</dbReference>
<evidence type="ECO:0000256" key="1">
    <source>
        <dbReference type="ARBA" id="ARBA00005054"/>
    </source>
</evidence>
<protein>
    <recommendedName>
        <fullName evidence="4">Phosphoribosylglycinamide formyltransferase</fullName>
        <ecNumber evidence="4">2.1.2.2</ecNumber>
    </recommendedName>
</protein>
<dbReference type="NCBIfam" id="TIGR00639">
    <property type="entry name" value="PurN"/>
    <property type="match status" value="1"/>
</dbReference>
<name>A0ABS7CAT3_9BACL</name>
<dbReference type="EC" id="2.1.2.2" evidence="4"/>
<dbReference type="EMBL" id="JAHZIK010000974">
    <property type="protein sequence ID" value="MBW7457820.1"/>
    <property type="molecule type" value="Genomic_DNA"/>
</dbReference>
<dbReference type="PANTHER" id="PTHR43369">
    <property type="entry name" value="PHOSPHORIBOSYLGLYCINAMIDE FORMYLTRANSFERASE"/>
    <property type="match status" value="1"/>
</dbReference>
<organism evidence="6 7">
    <name type="scientific">Paenibacillus sepulcri</name>
    <dbReference type="NCBI Taxonomy" id="359917"/>
    <lineage>
        <taxon>Bacteria</taxon>
        <taxon>Bacillati</taxon>
        <taxon>Bacillota</taxon>
        <taxon>Bacilli</taxon>
        <taxon>Bacillales</taxon>
        <taxon>Paenibacillaceae</taxon>
        <taxon>Paenibacillus</taxon>
    </lineage>
</organism>
<evidence type="ECO:0000313" key="6">
    <source>
        <dbReference type="EMBL" id="MBW7457820.1"/>
    </source>
</evidence>
<keyword evidence="2 6" id="KW-0808">Transferase</keyword>
<dbReference type="InterPro" id="IPR036477">
    <property type="entry name" value="Formyl_transf_N_sf"/>
</dbReference>
<accession>A0ABS7CAT3</accession>
<feature type="domain" description="Formyl transferase N-terminal" evidence="5">
    <location>
        <begin position="5"/>
        <end position="167"/>
    </location>
</feature>
<dbReference type="InterPro" id="IPR002376">
    <property type="entry name" value="Formyl_transf_N"/>
</dbReference>